<dbReference type="Pfam" id="PF17921">
    <property type="entry name" value="Integrase_H2C2"/>
    <property type="match status" value="1"/>
</dbReference>
<dbReference type="GO" id="GO:0006508">
    <property type="term" value="P:proteolysis"/>
    <property type="evidence" value="ECO:0007669"/>
    <property type="project" value="UniProtKB-KW"/>
</dbReference>
<evidence type="ECO:0000259" key="7">
    <source>
        <dbReference type="PROSITE" id="PS50158"/>
    </source>
</evidence>
<dbReference type="PANTHER" id="PTHR37984">
    <property type="entry name" value="PROTEIN CBG26694"/>
    <property type="match status" value="1"/>
</dbReference>
<dbReference type="EMBL" id="BKCJ010037323">
    <property type="protein sequence ID" value="GEV87864.1"/>
    <property type="molecule type" value="Genomic_DNA"/>
</dbReference>
<dbReference type="InterPro" id="IPR043128">
    <property type="entry name" value="Rev_trsase/Diguanyl_cyclase"/>
</dbReference>
<keyword evidence="5" id="KW-0862">Zinc</keyword>
<evidence type="ECO:0000256" key="1">
    <source>
        <dbReference type="ARBA" id="ARBA00022670"/>
    </source>
</evidence>
<dbReference type="PANTHER" id="PTHR37984:SF5">
    <property type="entry name" value="PROTEIN NYNRIN-LIKE"/>
    <property type="match status" value="1"/>
</dbReference>
<dbReference type="InterPro" id="IPR036875">
    <property type="entry name" value="Znf_CCHC_sf"/>
</dbReference>
<dbReference type="SUPFAM" id="SSF57756">
    <property type="entry name" value="Retrovirus zinc finger-like domains"/>
    <property type="match status" value="1"/>
</dbReference>
<dbReference type="Gene3D" id="3.30.70.270">
    <property type="match status" value="1"/>
</dbReference>
<evidence type="ECO:0000256" key="5">
    <source>
        <dbReference type="PROSITE-ProRule" id="PRU00047"/>
    </source>
</evidence>
<keyword evidence="5" id="KW-0863">Zinc-finger</keyword>
<reference evidence="8" key="1">
    <citation type="journal article" date="2019" name="Sci. Rep.">
        <title>Draft genome of Tanacetum cinerariifolium, the natural source of mosquito coil.</title>
        <authorList>
            <person name="Yamashiro T."/>
            <person name="Shiraishi A."/>
            <person name="Satake H."/>
            <person name="Nakayama K."/>
        </authorList>
    </citation>
    <scope>NUCLEOTIDE SEQUENCE</scope>
</reference>
<dbReference type="CDD" id="cd09274">
    <property type="entry name" value="RNase_HI_RT_Ty3"/>
    <property type="match status" value="1"/>
</dbReference>
<keyword evidence="1" id="KW-0645">Protease</keyword>
<feature type="domain" description="CCHC-type" evidence="7">
    <location>
        <begin position="654"/>
        <end position="669"/>
    </location>
</feature>
<keyword evidence="2" id="KW-0064">Aspartyl protease</keyword>
<keyword evidence="5" id="KW-0479">Metal-binding</keyword>
<dbReference type="AlphaFoldDB" id="A0A699GUQ4"/>
<dbReference type="Gene3D" id="3.10.10.10">
    <property type="entry name" value="HIV Type 1 Reverse Transcriptase, subunit A, domain 1"/>
    <property type="match status" value="1"/>
</dbReference>
<proteinExistence type="predicted"/>
<dbReference type="InterPro" id="IPR050951">
    <property type="entry name" value="Retrovirus_Pol_polyprotein"/>
</dbReference>
<dbReference type="InterPro" id="IPR036397">
    <property type="entry name" value="RNaseH_sf"/>
</dbReference>
<dbReference type="SUPFAM" id="SSF53098">
    <property type="entry name" value="Ribonuclease H-like"/>
    <property type="match status" value="1"/>
</dbReference>
<protein>
    <recommendedName>
        <fullName evidence="7">CCHC-type domain-containing protein</fullName>
    </recommendedName>
</protein>
<organism evidence="8">
    <name type="scientific">Tanacetum cinerariifolium</name>
    <name type="common">Dalmatian daisy</name>
    <name type="synonym">Chrysanthemum cinerariifolium</name>
    <dbReference type="NCBI Taxonomy" id="118510"/>
    <lineage>
        <taxon>Eukaryota</taxon>
        <taxon>Viridiplantae</taxon>
        <taxon>Streptophyta</taxon>
        <taxon>Embryophyta</taxon>
        <taxon>Tracheophyta</taxon>
        <taxon>Spermatophyta</taxon>
        <taxon>Magnoliopsida</taxon>
        <taxon>eudicotyledons</taxon>
        <taxon>Gunneridae</taxon>
        <taxon>Pentapetalae</taxon>
        <taxon>asterids</taxon>
        <taxon>campanulids</taxon>
        <taxon>Asterales</taxon>
        <taxon>Asteraceae</taxon>
        <taxon>Asteroideae</taxon>
        <taxon>Anthemideae</taxon>
        <taxon>Anthemidinae</taxon>
        <taxon>Tanacetum</taxon>
    </lineage>
</organism>
<keyword evidence="2" id="KW-0378">Hydrolase</keyword>
<dbReference type="PROSITE" id="PS50158">
    <property type="entry name" value="ZF_CCHC"/>
    <property type="match status" value="1"/>
</dbReference>
<evidence type="ECO:0000256" key="2">
    <source>
        <dbReference type="ARBA" id="ARBA00022750"/>
    </source>
</evidence>
<name>A0A699GUQ4_TANCI</name>
<accession>A0A699GUQ4</accession>
<dbReference type="GO" id="GO:0003677">
    <property type="term" value="F:DNA binding"/>
    <property type="evidence" value="ECO:0007669"/>
    <property type="project" value="UniProtKB-KW"/>
</dbReference>
<dbReference type="Pfam" id="PF17919">
    <property type="entry name" value="RT_RNaseH_2"/>
    <property type="match status" value="1"/>
</dbReference>
<dbReference type="GO" id="GO:0004190">
    <property type="term" value="F:aspartic-type endopeptidase activity"/>
    <property type="evidence" value="ECO:0007669"/>
    <property type="project" value="UniProtKB-KW"/>
</dbReference>
<dbReference type="GO" id="GO:0008270">
    <property type="term" value="F:zinc ion binding"/>
    <property type="evidence" value="ECO:0007669"/>
    <property type="project" value="UniProtKB-KW"/>
</dbReference>
<feature type="compositionally biased region" description="Basic and acidic residues" evidence="6">
    <location>
        <begin position="473"/>
        <end position="485"/>
    </location>
</feature>
<gene>
    <name evidence="8" type="ORF">Tci_159841</name>
</gene>
<feature type="region of interest" description="Disordered" evidence="6">
    <location>
        <begin position="473"/>
        <end position="497"/>
    </location>
</feature>
<dbReference type="Gene3D" id="1.10.340.70">
    <property type="match status" value="1"/>
</dbReference>
<feature type="compositionally biased region" description="Acidic residues" evidence="6">
    <location>
        <begin position="67"/>
        <end position="115"/>
    </location>
</feature>
<evidence type="ECO:0000256" key="6">
    <source>
        <dbReference type="SAM" id="MobiDB-lite"/>
    </source>
</evidence>
<dbReference type="SUPFAM" id="SSF56672">
    <property type="entry name" value="DNA/RNA polymerases"/>
    <property type="match status" value="1"/>
</dbReference>
<comment type="caution">
    <text evidence="8">The sequence shown here is derived from an EMBL/GenBank/DDBJ whole genome shotgun (WGS) entry which is preliminary data.</text>
</comment>
<sequence>MMPEDPYAYVEAAMQEPPPPDFVPELVYPEFMSPEDDVLLAEEQPLPAADSPTTDSQGYIIKFDLEKDPEEEDDEDPEEDTTDYPTDRDDDDEEESFKDNADDEEEDEGEKEEEEHLTLADFVLTPAYRTTARMSIRAQTPIPFPSKTEVGRLLAIPSLPPSPLTSCSSPLPHIPSPPLPTSPTDAGAPLGYRATMIRLRSELPSTSHPLPLPPPIVLPCSIASMVMMRAAAPSTYCLAPPLGTPQLLLVPLPTSSPPLLLPSIDCRADVPEVTLPPRKRLCIALGPRFEFEECSSAPTARPTRGFREDYGFVGTMDAEIRCDPYKEIGYWITNVWEDPYEIAEEISVTDVVELSQRMIDFVTTVRQDTDEIYERLDDAQDDRLLISDQLISLHRDRRSHARFARLMKSKARASHEAWVQSMDVSDTTRFEKMAPMRRTTRASPAMTTTTTPITSAQLKALIDQGIVNALARRNIDRSQNRDDNHNSGTSSRRTKRTARECTYTNFLKFQPMNFKVKNQVKFATCTLHGVALIWWKSHVKTVGQDYAYSMPWSTLMKMMAAKRTFLEESDKIKKYVGSLPSIIHGSVMAFKPKTMQDAGQSEPTTTKQEADIGRAYIVGLGEKKPYGRSKPLSSTNANIANNQRGIRTGQKATCFECGVHGYFKRECPKLKNNNHGNQGGNANTPAKVYVVGNAGSQIDITPTTLDHYYDVELADGRIDGLNTIIQGCTLNFLNHPLNIDLMRAELGSFDVIVGMDWLAKSTLGAFQQRLHKDKFLTLGSSGLVCQEEGWIILNVHRVPRTKQANGYHQLRVREEEILKTAFRTLYGHYEFQVMPFGLTNVPAEHEEHLKAIMELLKKEELYAKFSKCEFWIPKIAKSMTKLTQKVVKFDWGNKEEAAFQLIKQKLCSEPILALPKGSEDFVVYCDASHKRLGVVLRQREKVIIYASRQLKIHEKNYTTHHKSLQHILDQKELNMRKRHWLELLSDYDCKICYYPGKANVVADALSQAQIEVQKPENLKKEDTRGMIRKDIPKERLEPCTDETRYLNSRIWLPCYGDLRTVIMHESYKSKYSIHPGSKKMYQDIKKLYWWPNMMANIAMYVRKCLTFAKLPKSSQGYDTIWVIVDRLTKSAIFVPMRETDPIERLANIYLKEVVMRHGIPISIICDRDPRFTSNFWRSLQKALVRDRVMLKVSPWKWVARFSKRGKLNPRVHNTSHVSNLKKFYTDEPLAVLLDGLHIDDKLHFVEEPVEIMDREVKRLKRSRIPIVKV</sequence>
<dbReference type="Gene3D" id="3.30.420.10">
    <property type="entry name" value="Ribonuclease H-like superfamily/Ribonuclease H"/>
    <property type="match status" value="1"/>
</dbReference>
<dbReference type="Gene3D" id="4.10.60.10">
    <property type="entry name" value="Zinc finger, CCHC-type"/>
    <property type="match status" value="1"/>
</dbReference>
<keyword evidence="4" id="KW-0511">Multifunctional enzyme</keyword>
<dbReference type="Pfam" id="PF08284">
    <property type="entry name" value="RVP_2"/>
    <property type="match status" value="1"/>
</dbReference>
<dbReference type="InterPro" id="IPR043502">
    <property type="entry name" value="DNA/RNA_pol_sf"/>
</dbReference>
<evidence type="ECO:0000256" key="3">
    <source>
        <dbReference type="ARBA" id="ARBA00023125"/>
    </source>
</evidence>
<dbReference type="InterPro" id="IPR041588">
    <property type="entry name" value="Integrase_H2C2"/>
</dbReference>
<feature type="region of interest" description="Disordered" evidence="6">
    <location>
        <begin position="1"/>
        <end position="118"/>
    </location>
</feature>
<dbReference type="InterPro" id="IPR001878">
    <property type="entry name" value="Znf_CCHC"/>
</dbReference>
<dbReference type="InterPro" id="IPR041577">
    <property type="entry name" value="RT_RNaseH_2"/>
</dbReference>
<evidence type="ECO:0000256" key="4">
    <source>
        <dbReference type="ARBA" id="ARBA00023268"/>
    </source>
</evidence>
<keyword evidence="3" id="KW-0238">DNA-binding</keyword>
<evidence type="ECO:0000313" key="8">
    <source>
        <dbReference type="EMBL" id="GEV87864.1"/>
    </source>
</evidence>
<dbReference type="InterPro" id="IPR012337">
    <property type="entry name" value="RNaseH-like_sf"/>
</dbReference>